<dbReference type="GO" id="GO:0008168">
    <property type="term" value="F:methyltransferase activity"/>
    <property type="evidence" value="ECO:0007669"/>
    <property type="project" value="UniProtKB-KW"/>
</dbReference>
<name>A0A2X3IF61_CLOPF</name>
<evidence type="ECO:0000313" key="2">
    <source>
        <dbReference type="Proteomes" id="UP000250234"/>
    </source>
</evidence>
<dbReference type="GO" id="GO:0032259">
    <property type="term" value="P:methylation"/>
    <property type="evidence" value="ECO:0007669"/>
    <property type="project" value="UniProtKB-KW"/>
</dbReference>
<accession>A0A2X3IF61</accession>
<dbReference type="SUPFAM" id="SSF53335">
    <property type="entry name" value="S-adenosyl-L-methionine-dependent methyltransferases"/>
    <property type="match status" value="1"/>
</dbReference>
<dbReference type="RefSeq" id="WP_242979219.1">
    <property type="nucleotide sequence ID" value="NZ_CATNYA010000090.1"/>
</dbReference>
<keyword evidence="1" id="KW-0489">Methyltransferase</keyword>
<gene>
    <name evidence="1" type="ORF">NCTC8081_03363</name>
</gene>
<dbReference type="Proteomes" id="UP000250234">
    <property type="component" value="Unassembled WGS sequence"/>
</dbReference>
<sequence>MDKANSSVREYLSERADFIGAIRLPKNTFKSSANTEVTTDIIFLKKKSDTNNITHKEWLNIGTTEDGVPVNQYFLDNPHMLLEKMVFDNKMFGENSNYTALINEDENFNLKNALYNAINSLESDFFIKKDLDNGIDDIQKPLITKDIKNFTYIVENNNVYYKELDELVKQDVSKKAFDRIKGLIDIRDITREIIEIQSNNCTDEELKIKQEKLNKIYDDFVNKNGYINLKENKRVFKKDNFYPLLLSLEIENKDGSFSKAPMFSKRTIRIEKNIDRVDTSLEALTISLNIKGRIDLDYMSNLCRKDKDTIIEDLQGQIFLNPLKYDEENKYIGWETKDEYLSGNVRDKLKIALSFSGTDVWFSEYFYSIPKVLCEKCLQKR</sequence>
<organism evidence="1 2">
    <name type="scientific">Clostridium perfringens</name>
    <dbReference type="NCBI Taxonomy" id="1502"/>
    <lineage>
        <taxon>Bacteria</taxon>
        <taxon>Bacillati</taxon>
        <taxon>Bacillota</taxon>
        <taxon>Clostridia</taxon>
        <taxon>Eubacteriales</taxon>
        <taxon>Clostridiaceae</taxon>
        <taxon>Clostridium</taxon>
    </lineage>
</organism>
<reference evidence="1 2" key="1">
    <citation type="submission" date="2018-06" db="EMBL/GenBank/DDBJ databases">
        <authorList>
            <consortium name="Pathogen Informatics"/>
            <person name="Doyle S."/>
        </authorList>
    </citation>
    <scope>NUCLEOTIDE SEQUENCE [LARGE SCALE GENOMIC DNA]</scope>
    <source>
        <strain evidence="1 2">NCTC8081</strain>
    </source>
</reference>
<keyword evidence="1" id="KW-0808">Transferase</keyword>
<dbReference type="InterPro" id="IPR052933">
    <property type="entry name" value="DNA_Protect_Modify"/>
</dbReference>
<evidence type="ECO:0000313" key="1">
    <source>
        <dbReference type="EMBL" id="SQC85566.1"/>
    </source>
</evidence>
<dbReference type="EMBL" id="UAWO01000008">
    <property type="protein sequence ID" value="SQC85566.1"/>
    <property type="molecule type" value="Genomic_DNA"/>
</dbReference>
<dbReference type="PANTHER" id="PTHR41313:SF1">
    <property type="entry name" value="DNA METHYLASE ADENINE-SPECIFIC DOMAIN-CONTAINING PROTEIN"/>
    <property type="match status" value="1"/>
</dbReference>
<dbReference type="PANTHER" id="PTHR41313">
    <property type="entry name" value="ADENINE-SPECIFIC METHYLTRANSFERASE"/>
    <property type="match status" value="1"/>
</dbReference>
<dbReference type="Gene3D" id="3.40.50.150">
    <property type="entry name" value="Vaccinia Virus protein VP39"/>
    <property type="match status" value="1"/>
</dbReference>
<protein>
    <submittedName>
        <fullName evidence="1">DNA methylase</fullName>
    </submittedName>
</protein>
<dbReference type="AlphaFoldDB" id="A0A2X3IF61"/>
<proteinExistence type="predicted"/>
<dbReference type="InterPro" id="IPR029063">
    <property type="entry name" value="SAM-dependent_MTases_sf"/>
</dbReference>